<keyword evidence="4" id="KW-0963">Cytoplasm</keyword>
<dbReference type="PANTHER" id="PTHR11604:SF0">
    <property type="entry name" value="PROFILIN"/>
    <property type="match status" value="1"/>
</dbReference>
<evidence type="ECO:0000256" key="2">
    <source>
        <dbReference type="ARBA" id="ARBA00010058"/>
    </source>
</evidence>
<reference evidence="8" key="1">
    <citation type="submission" date="2023-07" db="EMBL/GenBank/DDBJ databases">
        <title>Chromosome-level genome assembly of Artemia franciscana.</title>
        <authorList>
            <person name="Jo E."/>
        </authorList>
    </citation>
    <scope>NUCLEOTIDE SEQUENCE</scope>
    <source>
        <tissue evidence="8">Whole body</tissue>
    </source>
</reference>
<dbReference type="SUPFAM" id="SSF55770">
    <property type="entry name" value="Profilin (actin-binding protein)"/>
    <property type="match status" value="1"/>
</dbReference>
<dbReference type="InterPro" id="IPR036140">
    <property type="entry name" value="PFN_sf"/>
</dbReference>
<dbReference type="GO" id="GO:0005938">
    <property type="term" value="C:cell cortex"/>
    <property type="evidence" value="ECO:0007669"/>
    <property type="project" value="TreeGrafter"/>
</dbReference>
<accession>A0AA88I0A2</accession>
<organism evidence="8 9">
    <name type="scientific">Artemia franciscana</name>
    <name type="common">Brine shrimp</name>
    <name type="synonym">Artemia sanfranciscana</name>
    <dbReference type="NCBI Taxonomy" id="6661"/>
    <lineage>
        <taxon>Eukaryota</taxon>
        <taxon>Metazoa</taxon>
        <taxon>Ecdysozoa</taxon>
        <taxon>Arthropoda</taxon>
        <taxon>Crustacea</taxon>
        <taxon>Branchiopoda</taxon>
        <taxon>Anostraca</taxon>
        <taxon>Artemiidae</taxon>
        <taxon>Artemia</taxon>
    </lineage>
</organism>
<dbReference type="PANTHER" id="PTHR11604">
    <property type="entry name" value="PROFILIN"/>
    <property type="match status" value="1"/>
</dbReference>
<keyword evidence="9" id="KW-1185">Reference proteome</keyword>
<dbReference type="Pfam" id="PF00235">
    <property type="entry name" value="Profilin"/>
    <property type="match status" value="1"/>
</dbReference>
<proteinExistence type="inferred from homology"/>
<dbReference type="GO" id="GO:0003785">
    <property type="term" value="F:actin monomer binding"/>
    <property type="evidence" value="ECO:0007669"/>
    <property type="project" value="TreeGrafter"/>
</dbReference>
<comment type="similarity">
    <text evidence="2 7">Belongs to the profilin family.</text>
</comment>
<sequence length="126" mass="14145">MNFWINHLESELLSNGHISEAAIIGVDGSVWGKSKGFPAKAAELKAFVSKFDSDEFSENGIMMGIIMMYFYLSRDHVRARKGDYGIHAIKRKQLYVIALYDPKNCSQPEAAITVESYGDKLCEIGY</sequence>
<dbReference type="AlphaFoldDB" id="A0AA88I0A2"/>
<evidence type="ECO:0000256" key="5">
    <source>
        <dbReference type="ARBA" id="ARBA00023203"/>
    </source>
</evidence>
<evidence type="ECO:0000256" key="3">
    <source>
        <dbReference type="ARBA" id="ARBA00011583"/>
    </source>
</evidence>
<comment type="subunit">
    <text evidence="3">Occurs in many kinds of cells as a complex with monomeric actin in a 1:1 ratio.</text>
</comment>
<evidence type="ECO:0000313" key="8">
    <source>
        <dbReference type="EMBL" id="KAK2715711.1"/>
    </source>
</evidence>
<comment type="subcellular location">
    <subcellularLocation>
        <location evidence="1">Cytoplasm</location>
        <location evidence="1">Cytoskeleton</location>
    </subcellularLocation>
</comment>
<dbReference type="SMART" id="SM00392">
    <property type="entry name" value="PROF"/>
    <property type="match status" value="1"/>
</dbReference>
<evidence type="ECO:0000256" key="1">
    <source>
        <dbReference type="ARBA" id="ARBA00004245"/>
    </source>
</evidence>
<evidence type="ECO:0000256" key="4">
    <source>
        <dbReference type="ARBA" id="ARBA00022490"/>
    </source>
</evidence>
<dbReference type="InterPro" id="IPR048278">
    <property type="entry name" value="PFN"/>
</dbReference>
<dbReference type="EMBL" id="JAVRJZ010000012">
    <property type="protein sequence ID" value="KAK2715711.1"/>
    <property type="molecule type" value="Genomic_DNA"/>
</dbReference>
<evidence type="ECO:0000256" key="6">
    <source>
        <dbReference type="ARBA" id="ARBA00023212"/>
    </source>
</evidence>
<dbReference type="Proteomes" id="UP001187531">
    <property type="component" value="Unassembled WGS sequence"/>
</dbReference>
<dbReference type="Gene3D" id="3.30.450.30">
    <property type="entry name" value="Dynein light chain 2a, cytoplasmic"/>
    <property type="match status" value="1"/>
</dbReference>
<name>A0AA88I0A2_ARTSF</name>
<comment type="caution">
    <text evidence="8">The sequence shown here is derived from an EMBL/GenBank/DDBJ whole genome shotgun (WGS) entry which is preliminary data.</text>
</comment>
<evidence type="ECO:0000313" key="9">
    <source>
        <dbReference type="Proteomes" id="UP001187531"/>
    </source>
</evidence>
<evidence type="ECO:0000256" key="7">
    <source>
        <dbReference type="RuleBase" id="RU003909"/>
    </source>
</evidence>
<dbReference type="InterPro" id="IPR005455">
    <property type="entry name" value="PFN_euk"/>
</dbReference>
<keyword evidence="6" id="KW-0206">Cytoskeleton</keyword>
<dbReference type="GO" id="GO:0005856">
    <property type="term" value="C:cytoskeleton"/>
    <property type="evidence" value="ECO:0007669"/>
    <property type="project" value="UniProtKB-SubCell"/>
</dbReference>
<gene>
    <name evidence="8" type="ORF">QYM36_010326</name>
</gene>
<dbReference type="PRINTS" id="PR01640">
    <property type="entry name" value="PROFILINPLNT"/>
</dbReference>
<protein>
    <recommendedName>
        <fullName evidence="7">Profilin</fullName>
    </recommendedName>
</protein>
<keyword evidence="5 7" id="KW-0009">Actin-binding</keyword>